<dbReference type="Gene3D" id="1.20.930.20">
    <property type="entry name" value="Adaptor protein Cbl, N-terminal domain"/>
    <property type="match status" value="1"/>
</dbReference>
<evidence type="ECO:0000256" key="3">
    <source>
        <dbReference type="SAM" id="MobiDB-lite"/>
    </source>
</evidence>
<dbReference type="OrthoDB" id="4760524at2759"/>
<dbReference type="InterPro" id="IPR059179">
    <property type="entry name" value="MLKL-like_MCAfunc"/>
</dbReference>
<evidence type="ECO:0000256" key="1">
    <source>
        <dbReference type="ARBA" id="ARBA00022737"/>
    </source>
</evidence>
<keyword evidence="6" id="KW-1185">Reference proteome</keyword>
<gene>
    <name evidence="5" type="ORF">M407DRAFT_22303</name>
</gene>
<organism evidence="5 6">
    <name type="scientific">Tulasnella calospora MUT 4182</name>
    <dbReference type="NCBI Taxonomy" id="1051891"/>
    <lineage>
        <taxon>Eukaryota</taxon>
        <taxon>Fungi</taxon>
        <taxon>Dikarya</taxon>
        <taxon>Basidiomycota</taxon>
        <taxon>Agaricomycotina</taxon>
        <taxon>Agaricomycetes</taxon>
        <taxon>Cantharellales</taxon>
        <taxon>Tulasnellaceae</taxon>
        <taxon>Tulasnella</taxon>
    </lineage>
</organism>
<name>A0A0C3L416_9AGAM</name>
<dbReference type="PANTHER" id="PTHR10039:SF14">
    <property type="entry name" value="NACHT DOMAIN-CONTAINING PROTEIN"/>
    <property type="match status" value="1"/>
</dbReference>
<proteinExistence type="predicted"/>
<dbReference type="PANTHER" id="PTHR10039">
    <property type="entry name" value="AMELOGENIN"/>
    <property type="match status" value="1"/>
</dbReference>
<feature type="region of interest" description="Disordered" evidence="3">
    <location>
        <begin position="1"/>
        <end position="35"/>
    </location>
</feature>
<evidence type="ECO:0000313" key="5">
    <source>
        <dbReference type="EMBL" id="KIO28568.1"/>
    </source>
</evidence>
<feature type="compositionally biased region" description="Polar residues" evidence="3">
    <location>
        <begin position="1"/>
        <end position="10"/>
    </location>
</feature>
<dbReference type="GO" id="GO:0007166">
    <property type="term" value="P:cell surface receptor signaling pathway"/>
    <property type="evidence" value="ECO:0007669"/>
    <property type="project" value="InterPro"/>
</dbReference>
<evidence type="ECO:0000259" key="4">
    <source>
        <dbReference type="Pfam" id="PF24883"/>
    </source>
</evidence>
<feature type="compositionally biased region" description="Basic and acidic residues" evidence="3">
    <location>
        <begin position="18"/>
        <end position="27"/>
    </location>
</feature>
<reference evidence="5 6" key="1">
    <citation type="submission" date="2014-04" db="EMBL/GenBank/DDBJ databases">
        <authorList>
            <consortium name="DOE Joint Genome Institute"/>
            <person name="Kuo A."/>
            <person name="Girlanda M."/>
            <person name="Perotto S."/>
            <person name="Kohler A."/>
            <person name="Nagy L.G."/>
            <person name="Floudas D."/>
            <person name="Copeland A."/>
            <person name="Barry K.W."/>
            <person name="Cichocki N."/>
            <person name="Veneault-Fourrey C."/>
            <person name="LaButti K."/>
            <person name="Lindquist E.A."/>
            <person name="Lipzen A."/>
            <person name="Lundell T."/>
            <person name="Morin E."/>
            <person name="Murat C."/>
            <person name="Sun H."/>
            <person name="Tunlid A."/>
            <person name="Henrissat B."/>
            <person name="Grigoriev I.V."/>
            <person name="Hibbett D.S."/>
            <person name="Martin F."/>
            <person name="Nordberg H.P."/>
            <person name="Cantor M.N."/>
            <person name="Hua S.X."/>
        </authorList>
    </citation>
    <scope>NUCLEOTIDE SEQUENCE [LARGE SCALE GENOMIC DNA]</scope>
    <source>
        <strain evidence="5 6">MUT 4182</strain>
    </source>
</reference>
<reference evidence="6" key="2">
    <citation type="submission" date="2015-01" db="EMBL/GenBank/DDBJ databases">
        <title>Evolutionary Origins and Diversification of the Mycorrhizal Mutualists.</title>
        <authorList>
            <consortium name="DOE Joint Genome Institute"/>
            <consortium name="Mycorrhizal Genomics Consortium"/>
            <person name="Kohler A."/>
            <person name="Kuo A."/>
            <person name="Nagy L.G."/>
            <person name="Floudas D."/>
            <person name="Copeland A."/>
            <person name="Barry K.W."/>
            <person name="Cichocki N."/>
            <person name="Veneault-Fourrey C."/>
            <person name="LaButti K."/>
            <person name="Lindquist E.A."/>
            <person name="Lipzen A."/>
            <person name="Lundell T."/>
            <person name="Morin E."/>
            <person name="Murat C."/>
            <person name="Riley R."/>
            <person name="Ohm R."/>
            <person name="Sun H."/>
            <person name="Tunlid A."/>
            <person name="Henrissat B."/>
            <person name="Grigoriev I.V."/>
            <person name="Hibbett D.S."/>
            <person name="Martin F."/>
        </authorList>
    </citation>
    <scope>NUCLEOTIDE SEQUENCE [LARGE SCALE GENOMIC DNA]</scope>
    <source>
        <strain evidence="6">MUT 4182</strain>
    </source>
</reference>
<dbReference type="STRING" id="1051891.A0A0C3L416"/>
<dbReference type="HOGENOM" id="CLU_006134_0_0_1"/>
<evidence type="ECO:0000256" key="2">
    <source>
        <dbReference type="SAM" id="Coils"/>
    </source>
</evidence>
<dbReference type="InterPro" id="IPR027417">
    <property type="entry name" value="P-loop_NTPase"/>
</dbReference>
<feature type="non-terminal residue" evidence="5">
    <location>
        <position position="782"/>
    </location>
</feature>
<keyword evidence="1" id="KW-0677">Repeat</keyword>
<dbReference type="Pfam" id="PF24883">
    <property type="entry name" value="NPHP3_N"/>
    <property type="match status" value="1"/>
</dbReference>
<dbReference type="InterPro" id="IPR036537">
    <property type="entry name" value="Adaptor_Cbl_N_dom_sf"/>
</dbReference>
<feature type="region of interest" description="Disordered" evidence="3">
    <location>
        <begin position="190"/>
        <end position="226"/>
    </location>
</feature>
<sequence>MKSVLTQSDSQPPPKPSAKFERPRSTQDDVVNPGHAERVEALKKAIVSTLKGTEWPSDSTDAAEIFINTIKSGPDISMNNSNPTKEAQNLIEKYLEILDDIHVRLRDASSKVAMKRWKFLELMKSLGSNRPSKCALLFQTSQDDLSKVTNAVKKHLESEQEKVDCVEGAVGLSSKIQIYSSVKGGAQSLARDLPTGTAEPGTASGVSPPNSLLPRQPLSANPKDGKGRIPIGKEALTIARKTFKSVEIGSGAIPVIGSYVGAAAKVGLAFVEMLQTMDRNDTLAIDLGDRTSKLTSLLENFKPKSIENEEDIARHINALHRELVQVKEKVEEWSTLGRFRKAFSARDHAEALKEYQGTIQTAREEIQLLASLDSRNLVIELENIELRKERRRLLSCLGDGQYGARGNTLRDVICFPGTRLEILKEIDEWIRDTSSSNPVLWISGMAGRGKSTIASTVVHNWKCRASCAIFHFRRAQIKLNSCIIYTLARQLGSSLVPEVRNAILESVREDEGIGEPGRRLDEQFESLFVTPFAKLKEHAHPILNVIDALDECNDPKDTEDFIRLIHEHSPSLPTTVKFLLTYRPEDPILRHVESKQWCKVDLDAATDISNDLARFLQHACSEIRDNHNLSKDWPPSRDIQQLVEMSQGLFQWAHTVVTYVRNGSPVDRLRALLRRPSKWSGLDDLYHQILSKAFDSVRLDDVRQDILHRVLGTLVVAPHPISLDVIATLYGKHEMFDGTENDRIIPYLRKDVLADLTSLLFIPESPAEPMRLIHTSIQDLLA</sequence>
<dbReference type="Proteomes" id="UP000054248">
    <property type="component" value="Unassembled WGS sequence"/>
</dbReference>
<feature type="coiled-coil region" evidence="2">
    <location>
        <begin position="316"/>
        <end position="372"/>
    </location>
</feature>
<dbReference type="SUPFAM" id="SSF52540">
    <property type="entry name" value="P-loop containing nucleoside triphosphate hydrolases"/>
    <property type="match status" value="1"/>
</dbReference>
<dbReference type="EMBL" id="KN822993">
    <property type="protein sequence ID" value="KIO28568.1"/>
    <property type="molecule type" value="Genomic_DNA"/>
</dbReference>
<dbReference type="InterPro" id="IPR056884">
    <property type="entry name" value="NPHP3-like_N"/>
</dbReference>
<dbReference type="AlphaFoldDB" id="A0A0C3L416"/>
<dbReference type="CDD" id="cd21037">
    <property type="entry name" value="MLKL_NTD"/>
    <property type="match status" value="1"/>
</dbReference>
<dbReference type="Gene3D" id="3.40.50.300">
    <property type="entry name" value="P-loop containing nucleotide triphosphate hydrolases"/>
    <property type="match status" value="1"/>
</dbReference>
<evidence type="ECO:0000313" key="6">
    <source>
        <dbReference type="Proteomes" id="UP000054248"/>
    </source>
</evidence>
<accession>A0A0C3L416</accession>
<keyword evidence="2" id="KW-0175">Coiled coil</keyword>
<protein>
    <recommendedName>
        <fullName evidence="4">Nephrocystin 3-like N-terminal domain-containing protein</fullName>
    </recommendedName>
</protein>
<feature type="domain" description="Nephrocystin 3-like N-terminal" evidence="4">
    <location>
        <begin position="424"/>
        <end position="583"/>
    </location>
</feature>